<evidence type="ECO:0000313" key="1">
    <source>
        <dbReference type="EMBL" id="KAI0053669.1"/>
    </source>
</evidence>
<dbReference type="EMBL" id="MU275839">
    <property type="protein sequence ID" value="KAI0053669.1"/>
    <property type="molecule type" value="Genomic_DNA"/>
</dbReference>
<dbReference type="Proteomes" id="UP000814033">
    <property type="component" value="Unassembled WGS sequence"/>
</dbReference>
<name>A0ACB8SBJ1_9AGAM</name>
<accession>A0ACB8SBJ1</accession>
<organism evidence="1 2">
    <name type="scientific">Auriscalpium vulgare</name>
    <dbReference type="NCBI Taxonomy" id="40419"/>
    <lineage>
        <taxon>Eukaryota</taxon>
        <taxon>Fungi</taxon>
        <taxon>Dikarya</taxon>
        <taxon>Basidiomycota</taxon>
        <taxon>Agaricomycotina</taxon>
        <taxon>Agaricomycetes</taxon>
        <taxon>Russulales</taxon>
        <taxon>Auriscalpiaceae</taxon>
        <taxon>Auriscalpium</taxon>
    </lineage>
</organism>
<proteinExistence type="predicted"/>
<reference evidence="1" key="2">
    <citation type="journal article" date="2022" name="New Phytol.">
        <title>Evolutionary transition to the ectomycorrhizal habit in the genomes of a hyperdiverse lineage of mushroom-forming fungi.</title>
        <authorList>
            <person name="Looney B."/>
            <person name="Miyauchi S."/>
            <person name="Morin E."/>
            <person name="Drula E."/>
            <person name="Courty P.E."/>
            <person name="Kohler A."/>
            <person name="Kuo A."/>
            <person name="LaButti K."/>
            <person name="Pangilinan J."/>
            <person name="Lipzen A."/>
            <person name="Riley R."/>
            <person name="Andreopoulos W."/>
            <person name="He G."/>
            <person name="Johnson J."/>
            <person name="Nolan M."/>
            <person name="Tritt A."/>
            <person name="Barry K.W."/>
            <person name="Grigoriev I.V."/>
            <person name="Nagy L.G."/>
            <person name="Hibbett D."/>
            <person name="Henrissat B."/>
            <person name="Matheny P.B."/>
            <person name="Labbe J."/>
            <person name="Martin F.M."/>
        </authorList>
    </citation>
    <scope>NUCLEOTIDE SEQUENCE</scope>
    <source>
        <strain evidence="1">FP105234-sp</strain>
    </source>
</reference>
<sequence length="187" mass="21056">MSQGARLSRLSVHPRPPRESIFGGGSEFLRGDNHAVFSPNLRESVLAMEDCCEEAYEAQQLLRNGTYDMPRMARILENQKIFLLVDEGTVRKYKADLSEEIEPQIAELLSRAEKGLKTLQKKESVLQSKVETAQSRPPSRPAAGTAGSNKVDAHRLRTLVKQREQLEEQLKQLESEILSMEAKGKRP</sequence>
<evidence type="ECO:0000313" key="2">
    <source>
        <dbReference type="Proteomes" id="UP000814033"/>
    </source>
</evidence>
<protein>
    <submittedName>
        <fullName evidence="1">Uncharacterized protein</fullName>
    </submittedName>
</protein>
<keyword evidence="2" id="KW-1185">Reference proteome</keyword>
<comment type="caution">
    <text evidence="1">The sequence shown here is derived from an EMBL/GenBank/DDBJ whole genome shotgun (WGS) entry which is preliminary data.</text>
</comment>
<gene>
    <name evidence="1" type="ORF">FA95DRAFT_1530565</name>
</gene>
<reference evidence="1" key="1">
    <citation type="submission" date="2021-02" db="EMBL/GenBank/DDBJ databases">
        <authorList>
            <consortium name="DOE Joint Genome Institute"/>
            <person name="Ahrendt S."/>
            <person name="Looney B.P."/>
            <person name="Miyauchi S."/>
            <person name="Morin E."/>
            <person name="Drula E."/>
            <person name="Courty P.E."/>
            <person name="Chicoki N."/>
            <person name="Fauchery L."/>
            <person name="Kohler A."/>
            <person name="Kuo A."/>
            <person name="Labutti K."/>
            <person name="Pangilinan J."/>
            <person name="Lipzen A."/>
            <person name="Riley R."/>
            <person name="Andreopoulos W."/>
            <person name="He G."/>
            <person name="Johnson J."/>
            <person name="Barry K.W."/>
            <person name="Grigoriev I.V."/>
            <person name="Nagy L."/>
            <person name="Hibbett D."/>
            <person name="Henrissat B."/>
            <person name="Matheny P.B."/>
            <person name="Labbe J."/>
            <person name="Martin F."/>
        </authorList>
    </citation>
    <scope>NUCLEOTIDE SEQUENCE</scope>
    <source>
        <strain evidence="1">FP105234-sp</strain>
    </source>
</reference>